<gene>
    <name evidence="1" type="ORF">DPEC_G00015080</name>
</gene>
<evidence type="ECO:0000313" key="1">
    <source>
        <dbReference type="EMBL" id="KAJ8017181.1"/>
    </source>
</evidence>
<dbReference type="EMBL" id="CM055728">
    <property type="protein sequence ID" value="KAJ8017181.1"/>
    <property type="molecule type" value="Genomic_DNA"/>
</dbReference>
<name>A0ACC2HN87_DALPE</name>
<dbReference type="Proteomes" id="UP001157502">
    <property type="component" value="Chromosome 1"/>
</dbReference>
<proteinExistence type="predicted"/>
<evidence type="ECO:0000313" key="2">
    <source>
        <dbReference type="Proteomes" id="UP001157502"/>
    </source>
</evidence>
<reference evidence="1" key="1">
    <citation type="submission" date="2021-05" db="EMBL/GenBank/DDBJ databases">
        <authorList>
            <person name="Pan Q."/>
            <person name="Jouanno E."/>
            <person name="Zahm M."/>
            <person name="Klopp C."/>
            <person name="Cabau C."/>
            <person name="Louis A."/>
            <person name="Berthelot C."/>
            <person name="Parey E."/>
            <person name="Roest Crollius H."/>
            <person name="Montfort J."/>
            <person name="Robinson-Rechavi M."/>
            <person name="Bouchez O."/>
            <person name="Lampietro C."/>
            <person name="Lopez Roques C."/>
            <person name="Donnadieu C."/>
            <person name="Postlethwait J."/>
            <person name="Bobe J."/>
            <person name="Dillon D."/>
            <person name="Chandos A."/>
            <person name="von Hippel F."/>
            <person name="Guiguen Y."/>
        </authorList>
    </citation>
    <scope>NUCLEOTIDE SEQUENCE</scope>
    <source>
        <strain evidence="1">YG-Jan2019</strain>
    </source>
</reference>
<accession>A0ACC2HN87</accession>
<keyword evidence="2" id="KW-1185">Reference proteome</keyword>
<protein>
    <submittedName>
        <fullName evidence="1">Uncharacterized protein</fullName>
    </submittedName>
</protein>
<sequence>MLLQRHISIKVRQSSYVGVGCSLFMQIMGLLNDRRPQKNTLHHASLNNASLLHRTSLAVLIAEVRQLAGRATAETMETSLNSICQRVPIVNVG</sequence>
<organism evidence="1 2">
    <name type="scientific">Dallia pectoralis</name>
    <name type="common">Alaska blackfish</name>
    <dbReference type="NCBI Taxonomy" id="75939"/>
    <lineage>
        <taxon>Eukaryota</taxon>
        <taxon>Metazoa</taxon>
        <taxon>Chordata</taxon>
        <taxon>Craniata</taxon>
        <taxon>Vertebrata</taxon>
        <taxon>Euteleostomi</taxon>
        <taxon>Actinopterygii</taxon>
        <taxon>Neopterygii</taxon>
        <taxon>Teleostei</taxon>
        <taxon>Protacanthopterygii</taxon>
        <taxon>Esociformes</taxon>
        <taxon>Umbridae</taxon>
        <taxon>Dallia</taxon>
    </lineage>
</organism>
<comment type="caution">
    <text evidence="1">The sequence shown here is derived from an EMBL/GenBank/DDBJ whole genome shotgun (WGS) entry which is preliminary data.</text>
</comment>